<proteinExistence type="inferred from homology"/>
<gene>
    <name evidence="3" type="ORF">CLV98_11277</name>
</gene>
<sequence>MKRYLLTGGSGFIGTHLMKSLLSQGHQVINLDYKPPKLKEQQDLWIELDLCDNDSMHKTIIEYNPEYVIHLAARTDLNGKSLEEYQVNTDGVTTLLNCLEKCKNLKQVIFTSSMYVCQPGYTPRDYDDYLPHTIYGRSKVITEKLIKKRNPNYIWSIIRPTSIWGPYFGEPYNQFFNIVLSKSYFHMGSKACKKTYGYIENTIYQIESLLDKSAQEVHSKVFYLGDYEPYKIEEWANEIAAIENIKIPNIPFFIFKLAGYFGDALKIIGVTFPMTSFRLQNMTTDNVFDLSQIQRLAPNLPISREVGNKKTIEWIKSQEI</sequence>
<dbReference type="Proteomes" id="UP000245880">
    <property type="component" value="Unassembled WGS sequence"/>
</dbReference>
<reference evidence="3 4" key="1">
    <citation type="submission" date="2018-03" db="EMBL/GenBank/DDBJ databases">
        <title>Genomic Encyclopedia of Archaeal and Bacterial Type Strains, Phase II (KMG-II): from individual species to whole genera.</title>
        <authorList>
            <person name="Goeker M."/>
        </authorList>
    </citation>
    <scope>NUCLEOTIDE SEQUENCE [LARGE SCALE GENOMIC DNA]</scope>
    <source>
        <strain evidence="3 4">DSM 100346</strain>
    </source>
</reference>
<evidence type="ECO:0000256" key="1">
    <source>
        <dbReference type="ARBA" id="ARBA00007637"/>
    </source>
</evidence>
<dbReference type="InterPro" id="IPR036291">
    <property type="entry name" value="NAD(P)-bd_dom_sf"/>
</dbReference>
<dbReference type="RefSeq" id="WP_109676841.1">
    <property type="nucleotide sequence ID" value="NZ_QGDT01000012.1"/>
</dbReference>
<dbReference type="InterPro" id="IPR001509">
    <property type="entry name" value="Epimerase_deHydtase"/>
</dbReference>
<organism evidence="3 4">
    <name type="scientific">Dyadobacter jejuensis</name>
    <dbReference type="NCBI Taxonomy" id="1082580"/>
    <lineage>
        <taxon>Bacteria</taxon>
        <taxon>Pseudomonadati</taxon>
        <taxon>Bacteroidota</taxon>
        <taxon>Cytophagia</taxon>
        <taxon>Cytophagales</taxon>
        <taxon>Spirosomataceae</taxon>
        <taxon>Dyadobacter</taxon>
    </lineage>
</organism>
<protein>
    <submittedName>
        <fullName evidence="3">Nucleoside-diphosphate-sugar epimerase</fullName>
    </submittedName>
</protein>
<feature type="domain" description="NAD-dependent epimerase/dehydratase" evidence="2">
    <location>
        <begin position="5"/>
        <end position="178"/>
    </location>
</feature>
<evidence type="ECO:0000313" key="4">
    <source>
        <dbReference type="Proteomes" id="UP000245880"/>
    </source>
</evidence>
<dbReference type="AlphaFoldDB" id="A0A316AEE9"/>
<name>A0A316AEE9_9BACT</name>
<comment type="caution">
    <text evidence="3">The sequence shown here is derived from an EMBL/GenBank/DDBJ whole genome shotgun (WGS) entry which is preliminary data.</text>
</comment>
<dbReference type="Pfam" id="PF01370">
    <property type="entry name" value="Epimerase"/>
    <property type="match status" value="1"/>
</dbReference>
<keyword evidence="4" id="KW-1185">Reference proteome</keyword>
<dbReference type="SUPFAM" id="SSF51735">
    <property type="entry name" value="NAD(P)-binding Rossmann-fold domains"/>
    <property type="match status" value="1"/>
</dbReference>
<accession>A0A316AEE9</accession>
<dbReference type="OrthoDB" id="1490291at2"/>
<evidence type="ECO:0000313" key="3">
    <source>
        <dbReference type="EMBL" id="PWJ55982.1"/>
    </source>
</evidence>
<dbReference type="PANTHER" id="PTHR43000">
    <property type="entry name" value="DTDP-D-GLUCOSE 4,6-DEHYDRATASE-RELATED"/>
    <property type="match status" value="1"/>
</dbReference>
<comment type="similarity">
    <text evidence="1">Belongs to the NAD(P)-dependent epimerase/dehydratase family.</text>
</comment>
<dbReference type="Gene3D" id="3.40.50.720">
    <property type="entry name" value="NAD(P)-binding Rossmann-like Domain"/>
    <property type="match status" value="1"/>
</dbReference>
<evidence type="ECO:0000259" key="2">
    <source>
        <dbReference type="Pfam" id="PF01370"/>
    </source>
</evidence>
<dbReference type="EMBL" id="QGDT01000012">
    <property type="protein sequence ID" value="PWJ55982.1"/>
    <property type="molecule type" value="Genomic_DNA"/>
</dbReference>